<dbReference type="AlphaFoldDB" id="A0AAE1AE81"/>
<evidence type="ECO:0000313" key="3">
    <source>
        <dbReference type="Proteomes" id="UP001283361"/>
    </source>
</evidence>
<protein>
    <submittedName>
        <fullName evidence="2">Uncharacterized protein</fullName>
    </submittedName>
</protein>
<organism evidence="2 3">
    <name type="scientific">Elysia crispata</name>
    <name type="common">lettuce slug</name>
    <dbReference type="NCBI Taxonomy" id="231223"/>
    <lineage>
        <taxon>Eukaryota</taxon>
        <taxon>Metazoa</taxon>
        <taxon>Spiralia</taxon>
        <taxon>Lophotrochozoa</taxon>
        <taxon>Mollusca</taxon>
        <taxon>Gastropoda</taxon>
        <taxon>Heterobranchia</taxon>
        <taxon>Euthyneura</taxon>
        <taxon>Panpulmonata</taxon>
        <taxon>Sacoglossa</taxon>
        <taxon>Placobranchoidea</taxon>
        <taxon>Plakobranchidae</taxon>
        <taxon>Elysia</taxon>
    </lineage>
</organism>
<feature type="compositionally biased region" description="Basic and acidic residues" evidence="1">
    <location>
        <begin position="61"/>
        <end position="75"/>
    </location>
</feature>
<comment type="caution">
    <text evidence="2">The sequence shown here is derived from an EMBL/GenBank/DDBJ whole genome shotgun (WGS) entry which is preliminary data.</text>
</comment>
<dbReference type="EMBL" id="JAWDGP010001994">
    <property type="protein sequence ID" value="KAK3786219.1"/>
    <property type="molecule type" value="Genomic_DNA"/>
</dbReference>
<feature type="region of interest" description="Disordered" evidence="1">
    <location>
        <begin position="56"/>
        <end position="75"/>
    </location>
</feature>
<evidence type="ECO:0000313" key="2">
    <source>
        <dbReference type="EMBL" id="KAK3786219.1"/>
    </source>
</evidence>
<reference evidence="2" key="1">
    <citation type="journal article" date="2023" name="G3 (Bethesda)">
        <title>A reference genome for the long-term kleptoplast-retaining sea slug Elysia crispata morphotype clarki.</title>
        <authorList>
            <person name="Eastman K.E."/>
            <person name="Pendleton A.L."/>
            <person name="Shaikh M.A."/>
            <person name="Suttiyut T."/>
            <person name="Ogas R."/>
            <person name="Tomko P."/>
            <person name="Gavelis G."/>
            <person name="Widhalm J.R."/>
            <person name="Wisecaver J.H."/>
        </authorList>
    </citation>
    <scope>NUCLEOTIDE SEQUENCE</scope>
    <source>
        <strain evidence="2">ECLA1</strain>
    </source>
</reference>
<dbReference type="Proteomes" id="UP001283361">
    <property type="component" value="Unassembled WGS sequence"/>
</dbReference>
<sequence>MVSIEVLSKALPPPDLTADIVRILSEVGNSREMRYSLQQRYPSWVLSNSSHISGADGYGEAADHNSRERHNISIT</sequence>
<gene>
    <name evidence="2" type="ORF">RRG08_064478</name>
</gene>
<proteinExistence type="predicted"/>
<evidence type="ECO:0000256" key="1">
    <source>
        <dbReference type="SAM" id="MobiDB-lite"/>
    </source>
</evidence>
<keyword evidence="3" id="KW-1185">Reference proteome</keyword>
<name>A0AAE1AE81_9GAST</name>
<accession>A0AAE1AE81</accession>